<evidence type="ECO:0000256" key="1">
    <source>
        <dbReference type="RuleBase" id="RU362082"/>
    </source>
</evidence>
<comment type="subcellular location">
    <subcellularLocation>
        <location evidence="1">Membrane</location>
        <topology evidence="1">Multi-pass membrane protein</topology>
    </subcellularLocation>
</comment>
<protein>
    <recommendedName>
        <fullName evidence="1">Cation-transporting ATPase</fullName>
        <ecNumber evidence="1">7.2.2.-</ecNumber>
    </recommendedName>
</protein>
<proteinExistence type="inferred from homology"/>
<keyword evidence="1" id="KW-0547">Nucleotide-binding</keyword>
<dbReference type="InterPro" id="IPR047819">
    <property type="entry name" value="P5A-ATPase_N"/>
</dbReference>
<dbReference type="Pfam" id="PF12409">
    <property type="entry name" value="P5-ATPase"/>
    <property type="match status" value="1"/>
</dbReference>
<evidence type="ECO:0000313" key="3">
    <source>
        <dbReference type="EMBL" id="KAL3272230.1"/>
    </source>
</evidence>
<keyword evidence="1" id="KW-0812">Transmembrane</keyword>
<keyword evidence="1" id="KW-0472">Membrane</keyword>
<evidence type="ECO:0000313" key="4">
    <source>
        <dbReference type="Proteomes" id="UP001516400"/>
    </source>
</evidence>
<comment type="similarity">
    <text evidence="1">Belongs to the cation transport ATPase (P-type) (TC 3.A.3) family. Type V subfamily.</text>
</comment>
<feature type="transmembrane region" description="Helical" evidence="1">
    <location>
        <begin position="30"/>
        <end position="50"/>
    </location>
</feature>
<dbReference type="AlphaFoldDB" id="A0ABD2N0R0"/>
<dbReference type="EMBL" id="JABFTP020000042">
    <property type="protein sequence ID" value="KAL3272230.1"/>
    <property type="molecule type" value="Genomic_DNA"/>
</dbReference>
<accession>A0ABD2N0R0</accession>
<organism evidence="3 4">
    <name type="scientific">Cryptolaemus montrouzieri</name>
    <dbReference type="NCBI Taxonomy" id="559131"/>
    <lineage>
        <taxon>Eukaryota</taxon>
        <taxon>Metazoa</taxon>
        <taxon>Ecdysozoa</taxon>
        <taxon>Arthropoda</taxon>
        <taxon>Hexapoda</taxon>
        <taxon>Insecta</taxon>
        <taxon>Pterygota</taxon>
        <taxon>Neoptera</taxon>
        <taxon>Endopterygota</taxon>
        <taxon>Coleoptera</taxon>
        <taxon>Polyphaga</taxon>
        <taxon>Cucujiformia</taxon>
        <taxon>Coccinelloidea</taxon>
        <taxon>Coccinellidae</taxon>
        <taxon>Scymninae</taxon>
        <taxon>Scymnini</taxon>
        <taxon>Cryptolaemus</taxon>
    </lineage>
</organism>
<dbReference type="EC" id="7.2.2.-" evidence="1"/>
<keyword evidence="1" id="KW-1133">Transmembrane helix</keyword>
<keyword evidence="1" id="KW-1278">Translocase</keyword>
<dbReference type="GO" id="GO:0046872">
    <property type="term" value="F:metal ion binding"/>
    <property type="evidence" value="ECO:0007669"/>
    <property type="project" value="UniProtKB-UniRule"/>
</dbReference>
<dbReference type="Proteomes" id="UP001516400">
    <property type="component" value="Unassembled WGS sequence"/>
</dbReference>
<keyword evidence="1" id="KW-0067">ATP-binding</keyword>
<keyword evidence="4" id="KW-1185">Reference proteome</keyword>
<dbReference type="GO" id="GO:0016020">
    <property type="term" value="C:membrane"/>
    <property type="evidence" value="ECO:0007669"/>
    <property type="project" value="UniProtKB-SubCell"/>
</dbReference>
<dbReference type="GO" id="GO:0019829">
    <property type="term" value="F:ATPase-coupled monoatomic cation transmembrane transporter activity"/>
    <property type="evidence" value="ECO:0007669"/>
    <property type="project" value="UniProtKB-UniRule"/>
</dbReference>
<comment type="catalytic activity">
    <reaction evidence="1">
        <text>ATP + H2O = ADP + phosphate + H(+)</text>
        <dbReference type="Rhea" id="RHEA:13065"/>
        <dbReference type="ChEBI" id="CHEBI:15377"/>
        <dbReference type="ChEBI" id="CHEBI:15378"/>
        <dbReference type="ChEBI" id="CHEBI:30616"/>
        <dbReference type="ChEBI" id="CHEBI:43474"/>
        <dbReference type="ChEBI" id="CHEBI:456216"/>
    </reaction>
</comment>
<feature type="domain" description="P5B-type ATPase N-terminal" evidence="2">
    <location>
        <begin position="13"/>
        <end position="106"/>
    </location>
</feature>
<gene>
    <name evidence="3" type="ORF">HHI36_022713</name>
</gene>
<keyword evidence="1" id="KW-0460">Magnesium</keyword>
<sequence>MSTSKRMLINEGEDDEMEIIGFRTDKVKAFITYTFIVISIGFLRLFFHWVPHWYLYATSTTCPVTQAEKILVIEVFNGKHKIYHVKPLRILTSDSVLNMKTDGSNTNVVDPQLIEDLTETQPSLCVHFDNGNFRALDKLIIFSCKRCRTYGIQRHRSLKSYVGWMLASQATNSMKMRVYLVEKHL</sequence>
<comment type="caution">
    <text evidence="1">Lacks conserved residue(s) required for the propagation of feature annotation.</text>
</comment>
<dbReference type="GO" id="GO:0005524">
    <property type="term" value="F:ATP binding"/>
    <property type="evidence" value="ECO:0007669"/>
    <property type="project" value="UniProtKB-UniRule"/>
</dbReference>
<evidence type="ECO:0000259" key="2">
    <source>
        <dbReference type="Pfam" id="PF12409"/>
    </source>
</evidence>
<reference evidence="3 4" key="1">
    <citation type="journal article" date="2021" name="BMC Biol.">
        <title>Horizontally acquired antibacterial genes associated with adaptive radiation of ladybird beetles.</title>
        <authorList>
            <person name="Li H.S."/>
            <person name="Tang X.F."/>
            <person name="Huang Y.H."/>
            <person name="Xu Z.Y."/>
            <person name="Chen M.L."/>
            <person name="Du X.Y."/>
            <person name="Qiu B.Y."/>
            <person name="Chen P.T."/>
            <person name="Zhang W."/>
            <person name="Slipinski A."/>
            <person name="Escalona H.E."/>
            <person name="Waterhouse R.M."/>
            <person name="Zwick A."/>
            <person name="Pang H."/>
        </authorList>
    </citation>
    <scope>NUCLEOTIDE SEQUENCE [LARGE SCALE GENOMIC DNA]</scope>
    <source>
        <strain evidence="3">SYSU2018</strain>
    </source>
</reference>
<keyword evidence="1" id="KW-0479">Metal-binding</keyword>
<comment type="caution">
    <text evidence="3">The sequence shown here is derived from an EMBL/GenBank/DDBJ whole genome shotgun (WGS) entry which is preliminary data.</text>
</comment>
<name>A0ABD2N0R0_9CUCU</name>